<name>A0A9P9FPG2_9HYPO</name>
<accession>A0A9P9FPG2</accession>
<dbReference type="OrthoDB" id="10337214at2759"/>
<dbReference type="EMBL" id="JAGMUV010000002">
    <property type="protein sequence ID" value="KAH7170231.1"/>
    <property type="molecule type" value="Genomic_DNA"/>
</dbReference>
<dbReference type="Proteomes" id="UP000738349">
    <property type="component" value="Unassembled WGS sequence"/>
</dbReference>
<comment type="caution">
    <text evidence="2">The sequence shown here is derived from an EMBL/GenBank/DDBJ whole genome shotgun (WGS) entry which is preliminary data.</text>
</comment>
<reference evidence="2" key="1">
    <citation type="journal article" date="2021" name="Nat. Commun.">
        <title>Genetic determinants of endophytism in the Arabidopsis root mycobiome.</title>
        <authorList>
            <person name="Mesny F."/>
            <person name="Miyauchi S."/>
            <person name="Thiergart T."/>
            <person name="Pickel B."/>
            <person name="Atanasova L."/>
            <person name="Karlsson M."/>
            <person name="Huettel B."/>
            <person name="Barry K.W."/>
            <person name="Haridas S."/>
            <person name="Chen C."/>
            <person name="Bauer D."/>
            <person name="Andreopoulos W."/>
            <person name="Pangilinan J."/>
            <person name="LaButti K."/>
            <person name="Riley R."/>
            <person name="Lipzen A."/>
            <person name="Clum A."/>
            <person name="Drula E."/>
            <person name="Henrissat B."/>
            <person name="Kohler A."/>
            <person name="Grigoriev I.V."/>
            <person name="Martin F.M."/>
            <person name="Hacquard S."/>
        </authorList>
    </citation>
    <scope>NUCLEOTIDE SEQUENCE</scope>
    <source>
        <strain evidence="2">MPI-CAGE-AT-0147</strain>
    </source>
</reference>
<feature type="compositionally biased region" description="Low complexity" evidence="1">
    <location>
        <begin position="89"/>
        <end position="101"/>
    </location>
</feature>
<feature type="compositionally biased region" description="Basic and acidic residues" evidence="1">
    <location>
        <begin position="32"/>
        <end position="42"/>
    </location>
</feature>
<evidence type="ECO:0000313" key="3">
    <source>
        <dbReference type="Proteomes" id="UP000738349"/>
    </source>
</evidence>
<feature type="region of interest" description="Disordered" evidence="1">
    <location>
        <begin position="22"/>
        <end position="126"/>
    </location>
</feature>
<proteinExistence type="predicted"/>
<organism evidence="2 3">
    <name type="scientific">Dactylonectria macrodidyma</name>
    <dbReference type="NCBI Taxonomy" id="307937"/>
    <lineage>
        <taxon>Eukaryota</taxon>
        <taxon>Fungi</taxon>
        <taxon>Dikarya</taxon>
        <taxon>Ascomycota</taxon>
        <taxon>Pezizomycotina</taxon>
        <taxon>Sordariomycetes</taxon>
        <taxon>Hypocreomycetidae</taxon>
        <taxon>Hypocreales</taxon>
        <taxon>Nectriaceae</taxon>
        <taxon>Dactylonectria</taxon>
    </lineage>
</organism>
<evidence type="ECO:0000313" key="2">
    <source>
        <dbReference type="EMBL" id="KAH7170231.1"/>
    </source>
</evidence>
<dbReference type="AlphaFoldDB" id="A0A9P9FPG2"/>
<evidence type="ECO:0000256" key="1">
    <source>
        <dbReference type="SAM" id="MobiDB-lite"/>
    </source>
</evidence>
<feature type="compositionally biased region" description="Basic and acidic residues" evidence="1">
    <location>
        <begin position="52"/>
        <end position="76"/>
    </location>
</feature>
<protein>
    <submittedName>
        <fullName evidence="2">Uncharacterized protein</fullName>
    </submittedName>
</protein>
<sequence length="229" mass="25110">MCKTKENWGKYILMKILSKPSPNLTGIAVEDTPARETPTKDLDFEDSPAEDMPARESPVEDSHATVSHVEDSRAEDMQTENALAENTPEESMAAEASSPAALTPRLTSRAREPRGGELGRSSIDSARRRRGRLQGCVLPVRLPRDFTIGHFLVEVGIAAAGVGVIFLDAGQDCAQAQTQVRDSKEKEAEDEKEAPEVPLIVITPPADTKRTFEWWFGPADIALRMSARK</sequence>
<keyword evidence="3" id="KW-1185">Reference proteome</keyword>
<gene>
    <name evidence="2" type="ORF">EDB81DRAFT_908765</name>
</gene>